<gene>
    <name evidence="4" type="ORF">GV64_05085</name>
</gene>
<dbReference type="PANTHER" id="PTHR11941:SF54">
    <property type="entry name" value="ENOYL-COA HYDRATASE, MITOCHONDRIAL"/>
    <property type="match status" value="1"/>
</dbReference>
<keyword evidence="5" id="KW-1185">Reference proteome</keyword>
<comment type="caution">
    <text evidence="4">The sequence shown here is derived from an EMBL/GenBank/DDBJ whole genome shotgun (WGS) entry which is preliminary data.</text>
</comment>
<dbReference type="AlphaFoldDB" id="A0A081K7S4"/>
<dbReference type="GO" id="GO:0004300">
    <property type="term" value="F:enoyl-CoA hydratase activity"/>
    <property type="evidence" value="ECO:0007669"/>
    <property type="project" value="UniProtKB-EC"/>
</dbReference>
<dbReference type="InterPro" id="IPR001753">
    <property type="entry name" value="Enoyl-CoA_hydra/iso"/>
</dbReference>
<accession>A0A081K7S4</accession>
<evidence type="ECO:0000313" key="5">
    <source>
        <dbReference type="Proteomes" id="UP000027997"/>
    </source>
</evidence>
<organism evidence="4 5">
    <name type="scientific">Endozoicomonas elysicola</name>
    <dbReference type="NCBI Taxonomy" id="305900"/>
    <lineage>
        <taxon>Bacteria</taxon>
        <taxon>Pseudomonadati</taxon>
        <taxon>Pseudomonadota</taxon>
        <taxon>Gammaproteobacteria</taxon>
        <taxon>Oceanospirillales</taxon>
        <taxon>Endozoicomonadaceae</taxon>
        <taxon>Endozoicomonas</taxon>
    </lineage>
</organism>
<name>A0A081K7S4_9GAMM</name>
<dbReference type="RefSeq" id="WP_020584044.1">
    <property type="nucleotide sequence ID" value="NZ_JOJP01000001.1"/>
</dbReference>
<dbReference type="Proteomes" id="UP000027997">
    <property type="component" value="Unassembled WGS sequence"/>
</dbReference>
<dbReference type="Pfam" id="PF00378">
    <property type="entry name" value="ECH_1"/>
    <property type="match status" value="1"/>
</dbReference>
<dbReference type="InterPro" id="IPR029045">
    <property type="entry name" value="ClpP/crotonase-like_dom_sf"/>
</dbReference>
<dbReference type="PROSITE" id="PS00166">
    <property type="entry name" value="ENOYL_COA_HYDRATASE"/>
    <property type="match status" value="1"/>
</dbReference>
<dbReference type="GO" id="GO:0006635">
    <property type="term" value="P:fatty acid beta-oxidation"/>
    <property type="evidence" value="ECO:0007669"/>
    <property type="project" value="TreeGrafter"/>
</dbReference>
<proteinExistence type="inferred from homology"/>
<dbReference type="Gene3D" id="3.90.226.10">
    <property type="entry name" value="2-enoyl-CoA Hydratase, Chain A, domain 1"/>
    <property type="match status" value="1"/>
</dbReference>
<evidence type="ECO:0000256" key="2">
    <source>
        <dbReference type="ARBA" id="ARBA00023239"/>
    </source>
</evidence>
<protein>
    <submittedName>
        <fullName evidence="4">Enoyl-CoA hydratase</fullName>
        <ecNumber evidence="4">4.2.1.17</ecNumber>
    </submittedName>
</protein>
<dbReference type="CDD" id="cd06558">
    <property type="entry name" value="crotonase-like"/>
    <property type="match status" value="1"/>
</dbReference>
<dbReference type="eggNOG" id="COG1024">
    <property type="taxonomic scope" value="Bacteria"/>
</dbReference>
<comment type="similarity">
    <text evidence="1 3">Belongs to the enoyl-CoA hydratase/isomerase family.</text>
</comment>
<dbReference type="PANTHER" id="PTHR11941">
    <property type="entry name" value="ENOYL-COA HYDRATASE-RELATED"/>
    <property type="match status" value="1"/>
</dbReference>
<dbReference type="Gene3D" id="1.10.12.10">
    <property type="entry name" value="Lyase 2-enoyl-coa Hydratase, Chain A, domain 2"/>
    <property type="match status" value="1"/>
</dbReference>
<evidence type="ECO:0000256" key="1">
    <source>
        <dbReference type="ARBA" id="ARBA00005254"/>
    </source>
</evidence>
<reference evidence="4 5" key="1">
    <citation type="submission" date="2014-06" db="EMBL/GenBank/DDBJ databases">
        <title>Whole Genome Sequences of Three Symbiotic Endozoicomonas Bacteria.</title>
        <authorList>
            <person name="Neave M.J."/>
            <person name="Apprill A."/>
            <person name="Voolstra C.R."/>
        </authorList>
    </citation>
    <scope>NUCLEOTIDE SEQUENCE [LARGE SCALE GENOMIC DNA]</scope>
    <source>
        <strain evidence="4 5">DSM 22380</strain>
    </source>
</reference>
<dbReference type="InterPro" id="IPR014748">
    <property type="entry name" value="Enoyl-CoA_hydra_C"/>
</dbReference>
<dbReference type="STRING" id="305900.GV64_05085"/>
<dbReference type="SUPFAM" id="SSF52096">
    <property type="entry name" value="ClpP/crotonase"/>
    <property type="match status" value="1"/>
</dbReference>
<dbReference type="InterPro" id="IPR018376">
    <property type="entry name" value="Enoyl-CoA_hyd/isom_CS"/>
</dbReference>
<dbReference type="EMBL" id="JOJP01000001">
    <property type="protein sequence ID" value="KEI70200.1"/>
    <property type="molecule type" value="Genomic_DNA"/>
</dbReference>
<dbReference type="EC" id="4.2.1.17" evidence="4"/>
<keyword evidence="2 4" id="KW-0456">Lyase</keyword>
<sequence length="270" mass="29339">MSESNNNNKKVLTHVNGRVLYITINRPERMNAIDTETNRLMAEAMDRYAADDSLWLAVIRGSGNKAFSAGGDIQAMNNAADGGEPYKVPETGYGGLTSRFDLDKPVLAVVNGLAMGGGFEIALAADLVIAVEHATFGLPEPMVGIVAYAGGMHRLPRQIGMKRAMQLLLACETIDASTALDWGLVNEVVPAEGLDDAVERWIHRLLKPAPLAMQATKQCVREGLGMDMAEAIKGQDQNRYPALESMRTSRDILEGIKAFAQKRQPEWVGE</sequence>
<evidence type="ECO:0000256" key="3">
    <source>
        <dbReference type="RuleBase" id="RU003707"/>
    </source>
</evidence>
<evidence type="ECO:0000313" key="4">
    <source>
        <dbReference type="EMBL" id="KEI70200.1"/>
    </source>
</evidence>